<name>A0A3E0VLF8_9MICO</name>
<evidence type="ECO:0000256" key="1">
    <source>
        <dbReference type="SAM" id="Phobius"/>
    </source>
</evidence>
<sequence length="450" mass="44288">MLAASLAMGTTLALAVPASANAQTIVSQGTGRLVTTSLLTTSILDSLPTLKGADAVNTTAAGDVIVDRPLDAGAISGLTALSAGGTAMLFGDAGVVRLGAVGQYGRANNDGSSMAFSGTVASTVVMLAGPALTRGGPVGTPTTGSAATLLVGNPVTDPVALKADFVELSASADQSAAGAQSGGYRLGALGLTVGGPLVATPVSTIRPALDAVIAALAAAGAPAPSNPFPADFTMKLTTADLQAAGLPSDLNDLPADTDLTQFIPLAVSNQITREANDYLATATAAIPGVPVGMRPALTLAITTARAIVDPIVMNLGSAFQGLLGIALRNLTQFTVNHRDVTAGTFTETALRIGLGPNGTTAQVDLASASVGPNAGPIVQPTTTPTTTATTAAATAASRGDTGTTATLAHTGLPLESQLVPWGTLAFALLGAGFAAFTLTANRRRRAASGS</sequence>
<comment type="caution">
    <text evidence="3">The sequence shown here is derived from an EMBL/GenBank/DDBJ whole genome shotgun (WGS) entry which is preliminary data.</text>
</comment>
<protein>
    <recommendedName>
        <fullName evidence="5">Choice-of-anchor G family protein</fullName>
    </recommendedName>
</protein>
<proteinExistence type="predicted"/>
<accession>A0A3E0VLF8</accession>
<evidence type="ECO:0008006" key="5">
    <source>
        <dbReference type="Google" id="ProtNLM"/>
    </source>
</evidence>
<keyword evidence="1" id="KW-0812">Transmembrane</keyword>
<dbReference type="OrthoDB" id="5051951at2"/>
<keyword evidence="1" id="KW-1133">Transmembrane helix</keyword>
<evidence type="ECO:0000313" key="4">
    <source>
        <dbReference type="Proteomes" id="UP000256486"/>
    </source>
</evidence>
<feature type="signal peptide" evidence="2">
    <location>
        <begin position="1"/>
        <end position="22"/>
    </location>
</feature>
<dbReference type="RefSeq" id="WP_116415924.1">
    <property type="nucleotide sequence ID" value="NZ_NBWZ01000001.1"/>
</dbReference>
<evidence type="ECO:0000256" key="2">
    <source>
        <dbReference type="SAM" id="SignalP"/>
    </source>
</evidence>
<evidence type="ECO:0000313" key="3">
    <source>
        <dbReference type="EMBL" id="RFA10551.1"/>
    </source>
</evidence>
<dbReference type="InterPro" id="IPR047900">
    <property type="entry name" value="Choice_anch_G"/>
</dbReference>
<keyword evidence="2" id="KW-0732">Signal</keyword>
<dbReference type="Proteomes" id="UP000256486">
    <property type="component" value="Unassembled WGS sequence"/>
</dbReference>
<organism evidence="3 4">
    <name type="scientific">Subtercola boreus</name>
    <dbReference type="NCBI Taxonomy" id="120213"/>
    <lineage>
        <taxon>Bacteria</taxon>
        <taxon>Bacillati</taxon>
        <taxon>Actinomycetota</taxon>
        <taxon>Actinomycetes</taxon>
        <taxon>Micrococcales</taxon>
        <taxon>Microbacteriaceae</taxon>
        <taxon>Subtercola</taxon>
    </lineage>
</organism>
<dbReference type="AlphaFoldDB" id="A0A3E0VLF8"/>
<feature type="transmembrane region" description="Helical" evidence="1">
    <location>
        <begin position="418"/>
        <end position="440"/>
    </location>
</feature>
<feature type="chain" id="PRO_5017835544" description="Choice-of-anchor G family protein" evidence="2">
    <location>
        <begin position="23"/>
        <end position="450"/>
    </location>
</feature>
<dbReference type="EMBL" id="NBWZ01000001">
    <property type="protein sequence ID" value="RFA10551.1"/>
    <property type="molecule type" value="Genomic_DNA"/>
</dbReference>
<reference evidence="3 4" key="1">
    <citation type="submission" date="2017-04" db="EMBL/GenBank/DDBJ databases">
        <title>Comparative genome analysis of Subtercola boreus.</title>
        <authorList>
            <person name="Cho Y.-J."/>
            <person name="Cho A."/>
            <person name="Kim O.-S."/>
            <person name="Lee J.-I."/>
        </authorList>
    </citation>
    <scope>NUCLEOTIDE SEQUENCE [LARGE SCALE GENOMIC DNA]</scope>
    <source>
        <strain evidence="3 4">K300</strain>
    </source>
</reference>
<keyword evidence="4" id="KW-1185">Reference proteome</keyword>
<gene>
    <name evidence="3" type="ORF">B7R54_16060</name>
</gene>
<dbReference type="NCBIfam" id="NF033766">
    <property type="entry name" value="choice_anch_G"/>
    <property type="match status" value="1"/>
</dbReference>
<keyword evidence="1" id="KW-0472">Membrane</keyword>